<organism evidence="1">
    <name type="scientific">marine sediment metagenome</name>
    <dbReference type="NCBI Taxonomy" id="412755"/>
    <lineage>
        <taxon>unclassified sequences</taxon>
        <taxon>metagenomes</taxon>
        <taxon>ecological metagenomes</taxon>
    </lineage>
</organism>
<dbReference type="InterPro" id="IPR029069">
    <property type="entry name" value="HotDog_dom_sf"/>
</dbReference>
<name>A0A0F9UTW2_9ZZZZ</name>
<evidence type="ECO:0000313" key="1">
    <source>
        <dbReference type="EMBL" id="KKN95139.1"/>
    </source>
</evidence>
<reference evidence="1" key="1">
    <citation type="journal article" date="2015" name="Nature">
        <title>Complex archaea that bridge the gap between prokaryotes and eukaryotes.</title>
        <authorList>
            <person name="Spang A."/>
            <person name="Saw J.H."/>
            <person name="Jorgensen S.L."/>
            <person name="Zaremba-Niedzwiedzka K."/>
            <person name="Martijn J."/>
            <person name="Lind A.E."/>
            <person name="van Eijk R."/>
            <person name="Schleper C."/>
            <person name="Guy L."/>
            <person name="Ettema T.J."/>
        </authorList>
    </citation>
    <scope>NUCLEOTIDE SEQUENCE</scope>
</reference>
<sequence length="158" mass="17004">MIELSTPCPIAPYVPHADSMCLLDTLLEFNADHLYADICPRADDLFADAQGIPGWVGIEWMAQAVAAWSGVQAVEAGEPPAVGFLLGSRRYEVKVAYFALGEPVRIEVFLDFRADNGLGAFRGQLLDQQGQLLASGSLNVYQPDSAQALAALHKGDMP</sequence>
<dbReference type="SUPFAM" id="SSF54637">
    <property type="entry name" value="Thioesterase/thiol ester dehydrase-isomerase"/>
    <property type="match status" value="1"/>
</dbReference>
<dbReference type="Gene3D" id="3.10.129.10">
    <property type="entry name" value="Hotdog Thioesterase"/>
    <property type="match status" value="1"/>
</dbReference>
<dbReference type="AlphaFoldDB" id="A0A0F9UTW2"/>
<accession>A0A0F9UTW2</accession>
<evidence type="ECO:0008006" key="2">
    <source>
        <dbReference type="Google" id="ProtNLM"/>
    </source>
</evidence>
<dbReference type="EMBL" id="LAZR01000072">
    <property type="protein sequence ID" value="KKN95139.1"/>
    <property type="molecule type" value="Genomic_DNA"/>
</dbReference>
<dbReference type="Pfam" id="PF22817">
    <property type="entry name" value="ApeP-like"/>
    <property type="match status" value="1"/>
</dbReference>
<comment type="caution">
    <text evidence="1">The sequence shown here is derived from an EMBL/GenBank/DDBJ whole genome shotgun (WGS) entry which is preliminary data.</text>
</comment>
<dbReference type="PIRSF" id="PIRSF020565">
    <property type="entry name" value="3Ho_Ac_ACP_DH_prd"/>
    <property type="match status" value="1"/>
</dbReference>
<proteinExistence type="predicted"/>
<gene>
    <name evidence="1" type="ORF">LCGC14_0179520</name>
</gene>
<dbReference type="InterPro" id="IPR016776">
    <property type="entry name" value="ApeP-like_dehydratase"/>
</dbReference>
<protein>
    <recommendedName>
        <fullName evidence="2">3-hydroxylacyl-ACP dehydratase</fullName>
    </recommendedName>
</protein>